<dbReference type="EMBL" id="QJJR01000011">
    <property type="protein sequence ID" value="PXW89007.1"/>
    <property type="molecule type" value="Genomic_DNA"/>
</dbReference>
<protein>
    <recommendedName>
        <fullName evidence="7">1-acyl-sn-glycerol-3-phosphate acyltransferase</fullName>
        <ecNumber evidence="7">2.3.1.51</ecNumber>
    </recommendedName>
</protein>
<evidence type="ECO:0000256" key="4">
    <source>
        <dbReference type="ARBA" id="ARBA00022679"/>
    </source>
</evidence>
<evidence type="ECO:0000313" key="9">
    <source>
        <dbReference type="EMBL" id="PXW89007.1"/>
    </source>
</evidence>
<sequence>MKTFWIYTYAVLLVVKSIPQLIKVKKMNDQPFEKKAWTIHQTAVDICTKAIRETKSNVMVQGLENLPEGPVLFVSNHQSLFDILLFLGYINRPIGFIAKKEIKKIPLINAWMEEMQCVFIDRSNRRSALKVIDDGVESLEKGQSMVVFPEGTRSKDGSIQPFKSGSLRLATRANVPIVPVAIKDTRYMLEANDGKINAANIELLVGTPIMPETYQSLKATKIADRVYREVLEMLGHELPKSKATETNA</sequence>
<dbReference type="AlphaFoldDB" id="A0A2V3W3Y5"/>
<reference evidence="9 10" key="1">
    <citation type="submission" date="2018-05" db="EMBL/GenBank/DDBJ databases">
        <title>Genomic Encyclopedia of Type Strains, Phase IV (KMG-IV): sequencing the most valuable type-strain genomes for metagenomic binning, comparative biology and taxonomic classification.</title>
        <authorList>
            <person name="Goeker M."/>
        </authorList>
    </citation>
    <scope>NUCLEOTIDE SEQUENCE [LARGE SCALE GENOMIC DNA]</scope>
    <source>
        <strain evidence="9 10">DSM 22440</strain>
    </source>
</reference>
<keyword evidence="5 7" id="KW-0443">Lipid metabolism</keyword>
<keyword evidence="7" id="KW-0594">Phospholipid biosynthesis</keyword>
<keyword evidence="10" id="KW-1185">Reference proteome</keyword>
<comment type="domain">
    <text evidence="7">The HXXXXD motif is essential for acyltransferase activity and may constitute the binding site for the phosphate moiety of the glycerol-3-phosphate.</text>
</comment>
<accession>A0A2V3W3Y5</accession>
<evidence type="ECO:0000256" key="2">
    <source>
        <dbReference type="ARBA" id="ARBA00008655"/>
    </source>
</evidence>
<comment type="catalytic activity">
    <reaction evidence="7">
        <text>a 1-acyl-sn-glycero-3-phosphate + an acyl-CoA = a 1,2-diacyl-sn-glycero-3-phosphate + CoA</text>
        <dbReference type="Rhea" id="RHEA:19709"/>
        <dbReference type="ChEBI" id="CHEBI:57287"/>
        <dbReference type="ChEBI" id="CHEBI:57970"/>
        <dbReference type="ChEBI" id="CHEBI:58342"/>
        <dbReference type="ChEBI" id="CHEBI:58608"/>
        <dbReference type="EC" id="2.3.1.51"/>
    </reaction>
</comment>
<evidence type="ECO:0000256" key="5">
    <source>
        <dbReference type="ARBA" id="ARBA00023098"/>
    </source>
</evidence>
<name>A0A2V3W3Y5_9BACI</name>
<proteinExistence type="inferred from homology"/>
<dbReference type="Proteomes" id="UP000247922">
    <property type="component" value="Unassembled WGS sequence"/>
</dbReference>
<dbReference type="Pfam" id="PF01553">
    <property type="entry name" value="Acyltransferase"/>
    <property type="match status" value="1"/>
</dbReference>
<comment type="pathway">
    <text evidence="1">Lipid metabolism.</text>
</comment>
<keyword evidence="6 7" id="KW-0012">Acyltransferase</keyword>
<comment type="caution">
    <text evidence="9">The sequence shown here is derived from an EMBL/GenBank/DDBJ whole genome shotgun (WGS) entry which is preliminary data.</text>
</comment>
<dbReference type="CDD" id="cd07989">
    <property type="entry name" value="LPLAT_AGPAT-like"/>
    <property type="match status" value="1"/>
</dbReference>
<evidence type="ECO:0000259" key="8">
    <source>
        <dbReference type="SMART" id="SM00563"/>
    </source>
</evidence>
<dbReference type="SMART" id="SM00563">
    <property type="entry name" value="PlsC"/>
    <property type="match status" value="1"/>
</dbReference>
<comment type="similarity">
    <text evidence="2 7">Belongs to the 1-acyl-sn-glycerol-3-phosphate acyltransferase family.</text>
</comment>
<dbReference type="EC" id="2.3.1.51" evidence="7"/>
<keyword evidence="4 7" id="KW-0808">Transferase</keyword>
<dbReference type="RefSeq" id="WP_110251834.1">
    <property type="nucleotide sequence ID" value="NZ_QJJR01000011.1"/>
</dbReference>
<dbReference type="SUPFAM" id="SSF69593">
    <property type="entry name" value="Glycerol-3-phosphate (1)-acyltransferase"/>
    <property type="match status" value="1"/>
</dbReference>
<evidence type="ECO:0000256" key="3">
    <source>
        <dbReference type="ARBA" id="ARBA00022516"/>
    </source>
</evidence>
<feature type="domain" description="Phospholipid/glycerol acyltransferase" evidence="8">
    <location>
        <begin position="71"/>
        <end position="185"/>
    </location>
</feature>
<keyword evidence="7" id="KW-1208">Phospholipid metabolism</keyword>
<evidence type="ECO:0000256" key="6">
    <source>
        <dbReference type="ARBA" id="ARBA00023315"/>
    </source>
</evidence>
<keyword evidence="3 7" id="KW-0444">Lipid biosynthesis</keyword>
<dbReference type="PANTHER" id="PTHR10434:SF64">
    <property type="entry name" value="1-ACYL-SN-GLYCEROL-3-PHOSPHATE ACYLTRANSFERASE-RELATED"/>
    <property type="match status" value="1"/>
</dbReference>
<dbReference type="OrthoDB" id="9803035at2"/>
<dbReference type="InterPro" id="IPR004552">
    <property type="entry name" value="AGP_acyltrans"/>
</dbReference>
<evidence type="ECO:0000256" key="1">
    <source>
        <dbReference type="ARBA" id="ARBA00005189"/>
    </source>
</evidence>
<dbReference type="InterPro" id="IPR002123">
    <property type="entry name" value="Plipid/glycerol_acylTrfase"/>
</dbReference>
<dbReference type="GO" id="GO:0016020">
    <property type="term" value="C:membrane"/>
    <property type="evidence" value="ECO:0007669"/>
    <property type="project" value="InterPro"/>
</dbReference>
<dbReference type="NCBIfam" id="TIGR00530">
    <property type="entry name" value="AGP_acyltrn"/>
    <property type="match status" value="1"/>
</dbReference>
<organism evidence="9 10">
    <name type="scientific">Streptohalobacillus salinus</name>
    <dbReference type="NCBI Taxonomy" id="621096"/>
    <lineage>
        <taxon>Bacteria</taxon>
        <taxon>Bacillati</taxon>
        <taxon>Bacillota</taxon>
        <taxon>Bacilli</taxon>
        <taxon>Bacillales</taxon>
        <taxon>Bacillaceae</taxon>
        <taxon>Streptohalobacillus</taxon>
    </lineage>
</organism>
<dbReference type="GO" id="GO:0006654">
    <property type="term" value="P:phosphatidic acid biosynthetic process"/>
    <property type="evidence" value="ECO:0007669"/>
    <property type="project" value="TreeGrafter"/>
</dbReference>
<evidence type="ECO:0000313" key="10">
    <source>
        <dbReference type="Proteomes" id="UP000247922"/>
    </source>
</evidence>
<dbReference type="GO" id="GO:0003841">
    <property type="term" value="F:1-acylglycerol-3-phosphate O-acyltransferase activity"/>
    <property type="evidence" value="ECO:0007669"/>
    <property type="project" value="UniProtKB-UniRule"/>
</dbReference>
<evidence type="ECO:0000256" key="7">
    <source>
        <dbReference type="RuleBase" id="RU361267"/>
    </source>
</evidence>
<gene>
    <name evidence="9" type="ORF">DES38_11153</name>
</gene>
<dbReference type="PANTHER" id="PTHR10434">
    <property type="entry name" value="1-ACYL-SN-GLYCEROL-3-PHOSPHATE ACYLTRANSFERASE"/>
    <property type="match status" value="1"/>
</dbReference>